<evidence type="ECO:0000313" key="4">
    <source>
        <dbReference type="Proteomes" id="UP000499080"/>
    </source>
</evidence>
<dbReference type="SUPFAM" id="SSF47113">
    <property type="entry name" value="Histone-fold"/>
    <property type="match status" value="1"/>
</dbReference>
<dbReference type="EMBL" id="BGPR01087139">
    <property type="protein sequence ID" value="GBM06060.1"/>
    <property type="molecule type" value="Genomic_DNA"/>
</dbReference>
<evidence type="ECO:0000313" key="2">
    <source>
        <dbReference type="EMBL" id="GBM06050.1"/>
    </source>
</evidence>
<dbReference type="EMBL" id="BGPR01087137">
    <property type="protein sequence ID" value="GBM06050.1"/>
    <property type="molecule type" value="Genomic_DNA"/>
</dbReference>
<reference evidence="2 4" key="1">
    <citation type="journal article" date="2019" name="Sci. Rep.">
        <title>Orb-weaving spider Araneus ventricosus genome elucidates the spidroin gene catalogue.</title>
        <authorList>
            <person name="Kono N."/>
            <person name="Nakamura H."/>
            <person name="Ohtoshi R."/>
            <person name="Moran D.A.P."/>
            <person name="Shinohara A."/>
            <person name="Yoshida Y."/>
            <person name="Fujiwara M."/>
            <person name="Mori M."/>
            <person name="Tomita M."/>
            <person name="Arakawa K."/>
        </authorList>
    </citation>
    <scope>NUCLEOTIDE SEQUENCE [LARGE SCALE GENOMIC DNA]</scope>
</reference>
<dbReference type="CDD" id="cd22914">
    <property type="entry name" value="HFD_SOS1_rpt1"/>
    <property type="match status" value="1"/>
</dbReference>
<comment type="caution">
    <text evidence="2">The sequence shown here is derived from an EMBL/GenBank/DDBJ whole genome shotgun (WGS) entry which is preliminary data.</text>
</comment>
<dbReference type="InterPro" id="IPR009072">
    <property type="entry name" value="Histone-fold"/>
</dbReference>
<evidence type="ECO:0000313" key="1">
    <source>
        <dbReference type="EMBL" id="GBM05840.1"/>
    </source>
</evidence>
<feature type="non-terminal residue" evidence="2">
    <location>
        <position position="120"/>
    </location>
</feature>
<protein>
    <submittedName>
        <fullName evidence="2">Son of sevenless 2</fullName>
    </submittedName>
</protein>
<dbReference type="Proteomes" id="UP000499080">
    <property type="component" value="Unassembled WGS sequence"/>
</dbReference>
<dbReference type="Gene3D" id="1.10.20.10">
    <property type="entry name" value="Histone, subunit A"/>
    <property type="match status" value="1"/>
</dbReference>
<dbReference type="GO" id="GO:0046982">
    <property type="term" value="F:protein heterodimerization activity"/>
    <property type="evidence" value="ECO:0007669"/>
    <property type="project" value="InterPro"/>
</dbReference>
<accession>A0A4Y2CNQ8</accession>
<dbReference type="OrthoDB" id="546434at2759"/>
<dbReference type="AlphaFoldDB" id="A0A4Y2CNQ8"/>
<dbReference type="EMBL" id="BGPR01087081">
    <property type="protein sequence ID" value="GBM05840.1"/>
    <property type="molecule type" value="Genomic_DNA"/>
</dbReference>
<name>A0A4Y2CNQ8_ARAVE</name>
<proteinExistence type="predicted"/>
<keyword evidence="4" id="KW-1185">Reference proteome</keyword>
<organism evidence="2 4">
    <name type="scientific">Araneus ventricosus</name>
    <name type="common">Orbweaver spider</name>
    <name type="synonym">Epeira ventricosa</name>
    <dbReference type="NCBI Taxonomy" id="182803"/>
    <lineage>
        <taxon>Eukaryota</taxon>
        <taxon>Metazoa</taxon>
        <taxon>Ecdysozoa</taxon>
        <taxon>Arthropoda</taxon>
        <taxon>Chelicerata</taxon>
        <taxon>Arachnida</taxon>
        <taxon>Araneae</taxon>
        <taxon>Araneomorphae</taxon>
        <taxon>Entelegynae</taxon>
        <taxon>Araneoidea</taxon>
        <taxon>Araneidae</taxon>
        <taxon>Araneus</taxon>
    </lineage>
</organism>
<gene>
    <name evidence="2" type="primary">SOS2_3</name>
    <name evidence="1" type="synonym">SOS2_0</name>
    <name evidence="3" type="synonym">SOS2_2</name>
    <name evidence="1" type="ORF">AVEN_174230_1</name>
    <name evidence="2" type="ORF">AVEN_224315_1</name>
    <name evidence="3" type="ORF">AVEN_254976_1</name>
</gene>
<sequence>MFASSRDTEQIYDFESEENSGKWKNLLINALSKVQFQVHPSLTAKEDALGYVETLIFRLLGMLCAAQPHTVQDVEERVQKTFPHPIDKWAIGDAQSAIEKGKKKSPLVLPVEKIHPLLQK</sequence>
<evidence type="ECO:0000313" key="3">
    <source>
        <dbReference type="EMBL" id="GBM06060.1"/>
    </source>
</evidence>